<evidence type="ECO:0000256" key="8">
    <source>
        <dbReference type="ARBA" id="ARBA00023010"/>
    </source>
</evidence>
<dbReference type="GO" id="GO:0009306">
    <property type="term" value="P:protein secretion"/>
    <property type="evidence" value="ECO:0007669"/>
    <property type="project" value="UniProtKB-UniRule"/>
</dbReference>
<keyword evidence="7 10" id="KW-1133">Transmembrane helix</keyword>
<sequence>MLKLILSIILVVVSIVLIVIVLLQEGKSAGLTSTITGSSDTYWSKNKGRSVEGAVEKSTKFLALAFMVLAIVLSMGFLQ</sequence>
<reference evidence="11 12" key="1">
    <citation type="submission" date="2016-11" db="EMBL/GenBank/DDBJ databases">
        <authorList>
            <person name="Jaros S."/>
            <person name="Januszkiewicz K."/>
            <person name="Wedrychowicz H."/>
        </authorList>
    </citation>
    <scope>NUCLEOTIDE SEQUENCE [LARGE SCALE GENOMIC DNA]</scope>
    <source>
        <strain evidence="11 12">DSM 15970</strain>
    </source>
</reference>
<evidence type="ECO:0000256" key="1">
    <source>
        <dbReference type="ARBA" id="ARBA00004651"/>
    </source>
</evidence>
<dbReference type="GO" id="GO:0005886">
    <property type="term" value="C:plasma membrane"/>
    <property type="evidence" value="ECO:0007669"/>
    <property type="project" value="UniProtKB-SubCell"/>
</dbReference>
<dbReference type="GO" id="GO:0015450">
    <property type="term" value="F:protein-transporting ATPase activity"/>
    <property type="evidence" value="ECO:0007669"/>
    <property type="project" value="UniProtKB-UniRule"/>
</dbReference>
<evidence type="ECO:0000256" key="3">
    <source>
        <dbReference type="ARBA" id="ARBA00022448"/>
    </source>
</evidence>
<dbReference type="PRINTS" id="PR01651">
    <property type="entry name" value="SECGEXPORT"/>
</dbReference>
<evidence type="ECO:0000313" key="11">
    <source>
        <dbReference type="EMBL" id="SHI74425.1"/>
    </source>
</evidence>
<dbReference type="PANTHER" id="PTHR34182">
    <property type="entry name" value="PROTEIN-EXPORT MEMBRANE PROTEIN SECG"/>
    <property type="match status" value="1"/>
</dbReference>
<dbReference type="Pfam" id="PF03840">
    <property type="entry name" value="SecG"/>
    <property type="match status" value="1"/>
</dbReference>
<keyword evidence="12" id="KW-1185">Reference proteome</keyword>
<name>A0A1M6DMK7_9FIRM</name>
<evidence type="ECO:0000256" key="6">
    <source>
        <dbReference type="ARBA" id="ARBA00022927"/>
    </source>
</evidence>
<dbReference type="PANTHER" id="PTHR34182:SF1">
    <property type="entry name" value="PROTEIN-EXPORT MEMBRANE PROTEIN SECG"/>
    <property type="match status" value="1"/>
</dbReference>
<evidence type="ECO:0000256" key="2">
    <source>
        <dbReference type="ARBA" id="ARBA00008445"/>
    </source>
</evidence>
<dbReference type="Proteomes" id="UP000184342">
    <property type="component" value="Unassembled WGS sequence"/>
</dbReference>
<accession>A0A1M6DMK7</accession>
<dbReference type="InterPro" id="IPR004692">
    <property type="entry name" value="SecG"/>
</dbReference>
<keyword evidence="8 10" id="KW-0811">Translocation</keyword>
<evidence type="ECO:0000256" key="9">
    <source>
        <dbReference type="ARBA" id="ARBA00023136"/>
    </source>
</evidence>
<evidence type="ECO:0000256" key="10">
    <source>
        <dbReference type="RuleBase" id="RU365087"/>
    </source>
</evidence>
<dbReference type="AlphaFoldDB" id="A0A1M6DMK7"/>
<dbReference type="EMBL" id="FQYT01000006">
    <property type="protein sequence ID" value="SHI74425.1"/>
    <property type="molecule type" value="Genomic_DNA"/>
</dbReference>
<dbReference type="GO" id="GO:0065002">
    <property type="term" value="P:intracellular protein transmembrane transport"/>
    <property type="evidence" value="ECO:0007669"/>
    <property type="project" value="TreeGrafter"/>
</dbReference>
<comment type="subcellular location">
    <subcellularLocation>
        <location evidence="1 10">Cell membrane</location>
        <topology evidence="1 10">Multi-pass membrane protein</topology>
    </subcellularLocation>
</comment>
<proteinExistence type="inferred from homology"/>
<feature type="transmembrane region" description="Helical" evidence="10">
    <location>
        <begin position="61"/>
        <end position="78"/>
    </location>
</feature>
<keyword evidence="5 10" id="KW-0812">Transmembrane</keyword>
<comment type="caution">
    <text evidence="10">Lacks conserved residue(s) required for the propagation of feature annotation.</text>
</comment>
<evidence type="ECO:0000256" key="7">
    <source>
        <dbReference type="ARBA" id="ARBA00022989"/>
    </source>
</evidence>
<dbReference type="NCBIfam" id="TIGR00810">
    <property type="entry name" value="secG"/>
    <property type="match status" value="1"/>
</dbReference>
<evidence type="ECO:0000313" key="12">
    <source>
        <dbReference type="Proteomes" id="UP000184342"/>
    </source>
</evidence>
<keyword evidence="6 10" id="KW-0653">Protein transport</keyword>
<evidence type="ECO:0000256" key="4">
    <source>
        <dbReference type="ARBA" id="ARBA00022475"/>
    </source>
</evidence>
<organism evidence="11 12">
    <name type="scientific">Parasporobacterium paucivorans DSM 15970</name>
    <dbReference type="NCBI Taxonomy" id="1122934"/>
    <lineage>
        <taxon>Bacteria</taxon>
        <taxon>Bacillati</taxon>
        <taxon>Bacillota</taxon>
        <taxon>Clostridia</taxon>
        <taxon>Lachnospirales</taxon>
        <taxon>Lachnospiraceae</taxon>
        <taxon>Parasporobacterium</taxon>
    </lineage>
</organism>
<dbReference type="GO" id="GO:0043952">
    <property type="term" value="P:protein transport by the Sec complex"/>
    <property type="evidence" value="ECO:0007669"/>
    <property type="project" value="TreeGrafter"/>
</dbReference>
<evidence type="ECO:0000256" key="5">
    <source>
        <dbReference type="ARBA" id="ARBA00022692"/>
    </source>
</evidence>
<gene>
    <name evidence="11" type="ORF">SAMN02745691_00755</name>
</gene>
<keyword evidence="9 10" id="KW-0472">Membrane</keyword>
<protein>
    <recommendedName>
        <fullName evidence="10">Protein-export membrane protein SecG</fullName>
    </recommendedName>
</protein>
<dbReference type="STRING" id="1122934.SAMN02745691_00755"/>
<comment type="function">
    <text evidence="10">Involved in protein export. Participates in an early event of protein translocation.</text>
</comment>
<keyword evidence="3 10" id="KW-0813">Transport</keyword>
<comment type="similarity">
    <text evidence="2 10">Belongs to the SecG family.</text>
</comment>
<keyword evidence="4 10" id="KW-1003">Cell membrane</keyword>